<dbReference type="RefSeq" id="WP_341414989.1">
    <property type="nucleotide sequence ID" value="NZ_JBBPCC010000004.1"/>
</dbReference>
<dbReference type="CDD" id="cd01167">
    <property type="entry name" value="bac_FRK"/>
    <property type="match status" value="1"/>
</dbReference>
<evidence type="ECO:0000313" key="7">
    <source>
        <dbReference type="EMBL" id="MEK8127926.1"/>
    </source>
</evidence>
<sequence>MYDVLAIGESLIDLTPCGMSEQGHPLYEANPGGAPTNVLAALSKLGKKTAFIGKVGQDAFGRQLEAAMKASGIDRTGLVFDSRTPTTLACVHLDGQGDRSFSFYRNPGADLELQPGEVDTGLIDRASMFHFGSVSLSGEPSRTATFQAVMHAKRKNKLISYDPNLRESLWSDLDEARRMILQGMPYADIVKISGEELTFVTGEPDMDLAIGQLYNRYCIPLIFVTLGEQGCVFNLRGERGCLPVYPVEAVDTTGAGDAFMAAVLYQVLEYSGTLDAITLADMEQFVHFACAAGALAATKRGGIPAMPALADIQRLCGTRHINKGNL</sequence>
<dbReference type="PROSITE" id="PS00584">
    <property type="entry name" value="PFKB_KINASES_2"/>
    <property type="match status" value="1"/>
</dbReference>
<dbReference type="PANTHER" id="PTHR43085:SF1">
    <property type="entry name" value="PSEUDOURIDINE KINASE-RELATED"/>
    <property type="match status" value="1"/>
</dbReference>
<organism evidence="7 8">
    <name type="scientific">Paenibacillus filicis</name>
    <dbReference type="NCBI Taxonomy" id="669464"/>
    <lineage>
        <taxon>Bacteria</taxon>
        <taxon>Bacillati</taxon>
        <taxon>Bacillota</taxon>
        <taxon>Bacilli</taxon>
        <taxon>Bacillales</taxon>
        <taxon>Paenibacillaceae</taxon>
        <taxon>Paenibacillus</taxon>
    </lineage>
</organism>
<dbReference type="Pfam" id="PF00294">
    <property type="entry name" value="PfkB"/>
    <property type="match status" value="1"/>
</dbReference>
<evidence type="ECO:0000256" key="4">
    <source>
        <dbReference type="ARBA" id="ARBA00022777"/>
    </source>
</evidence>
<keyword evidence="3" id="KW-0547">Nucleotide-binding</keyword>
<accession>A0ABU9DGC7</accession>
<keyword evidence="4 7" id="KW-0418">Kinase</keyword>
<dbReference type="EC" id="2.7.1.-" evidence="7"/>
<dbReference type="InterPro" id="IPR002173">
    <property type="entry name" value="Carboh/pur_kinase_PfkB_CS"/>
</dbReference>
<dbReference type="InterPro" id="IPR011611">
    <property type="entry name" value="PfkB_dom"/>
</dbReference>
<dbReference type="InterPro" id="IPR029056">
    <property type="entry name" value="Ribokinase-like"/>
</dbReference>
<dbReference type="SUPFAM" id="SSF53613">
    <property type="entry name" value="Ribokinase-like"/>
    <property type="match status" value="1"/>
</dbReference>
<evidence type="ECO:0000313" key="8">
    <source>
        <dbReference type="Proteomes" id="UP001469365"/>
    </source>
</evidence>
<dbReference type="GO" id="GO:0016301">
    <property type="term" value="F:kinase activity"/>
    <property type="evidence" value="ECO:0007669"/>
    <property type="project" value="UniProtKB-KW"/>
</dbReference>
<protein>
    <submittedName>
        <fullName evidence="7">Carbohydrate kinase</fullName>
        <ecNumber evidence="7">2.7.1.-</ecNumber>
    </submittedName>
</protein>
<keyword evidence="8" id="KW-1185">Reference proteome</keyword>
<gene>
    <name evidence="7" type="ORF">WMW72_08445</name>
</gene>
<dbReference type="PANTHER" id="PTHR43085">
    <property type="entry name" value="HEXOKINASE FAMILY MEMBER"/>
    <property type="match status" value="1"/>
</dbReference>
<comment type="caution">
    <text evidence="7">The sequence shown here is derived from an EMBL/GenBank/DDBJ whole genome shotgun (WGS) entry which is preliminary data.</text>
</comment>
<dbReference type="Proteomes" id="UP001469365">
    <property type="component" value="Unassembled WGS sequence"/>
</dbReference>
<name>A0ABU9DGC7_9BACL</name>
<keyword evidence="2 7" id="KW-0808">Transferase</keyword>
<evidence type="ECO:0000256" key="3">
    <source>
        <dbReference type="ARBA" id="ARBA00022741"/>
    </source>
</evidence>
<feature type="domain" description="Carbohydrate kinase PfkB" evidence="6">
    <location>
        <begin position="3"/>
        <end position="307"/>
    </location>
</feature>
<dbReference type="Gene3D" id="3.40.1190.20">
    <property type="match status" value="1"/>
</dbReference>
<dbReference type="EMBL" id="JBBPCC010000004">
    <property type="protein sequence ID" value="MEK8127926.1"/>
    <property type="molecule type" value="Genomic_DNA"/>
</dbReference>
<keyword evidence="5" id="KW-0067">ATP-binding</keyword>
<evidence type="ECO:0000256" key="5">
    <source>
        <dbReference type="ARBA" id="ARBA00022840"/>
    </source>
</evidence>
<proteinExistence type="inferred from homology"/>
<evidence type="ECO:0000256" key="2">
    <source>
        <dbReference type="ARBA" id="ARBA00022679"/>
    </source>
</evidence>
<dbReference type="InterPro" id="IPR050306">
    <property type="entry name" value="PfkB_Carbo_kinase"/>
</dbReference>
<evidence type="ECO:0000259" key="6">
    <source>
        <dbReference type="Pfam" id="PF00294"/>
    </source>
</evidence>
<reference evidence="7 8" key="1">
    <citation type="submission" date="2024-04" db="EMBL/GenBank/DDBJ databases">
        <title>draft genome sequnece of Paenibacillus filicis.</title>
        <authorList>
            <person name="Kim D.-U."/>
        </authorList>
    </citation>
    <scope>NUCLEOTIDE SEQUENCE [LARGE SCALE GENOMIC DNA]</scope>
    <source>
        <strain evidence="7 8">KACC14197</strain>
    </source>
</reference>
<evidence type="ECO:0000256" key="1">
    <source>
        <dbReference type="ARBA" id="ARBA00010688"/>
    </source>
</evidence>
<comment type="similarity">
    <text evidence="1">Belongs to the carbohydrate kinase PfkB family.</text>
</comment>